<evidence type="ECO:0000313" key="3">
    <source>
        <dbReference type="Proteomes" id="UP000799757"/>
    </source>
</evidence>
<feature type="region of interest" description="Disordered" evidence="1">
    <location>
        <begin position="132"/>
        <end position="164"/>
    </location>
</feature>
<dbReference type="EMBL" id="MU002308">
    <property type="protein sequence ID" value="KAF2787530.1"/>
    <property type="molecule type" value="Genomic_DNA"/>
</dbReference>
<evidence type="ECO:0000256" key="1">
    <source>
        <dbReference type="SAM" id="MobiDB-lite"/>
    </source>
</evidence>
<dbReference type="AlphaFoldDB" id="A0A6A6WTN1"/>
<keyword evidence="3" id="KW-1185">Reference proteome</keyword>
<name>A0A6A6WTN1_9PLEO</name>
<gene>
    <name evidence="2" type="ORF">K505DRAFT_124876</name>
</gene>
<organism evidence="2 3">
    <name type="scientific">Melanomma pulvis-pyrius CBS 109.77</name>
    <dbReference type="NCBI Taxonomy" id="1314802"/>
    <lineage>
        <taxon>Eukaryota</taxon>
        <taxon>Fungi</taxon>
        <taxon>Dikarya</taxon>
        <taxon>Ascomycota</taxon>
        <taxon>Pezizomycotina</taxon>
        <taxon>Dothideomycetes</taxon>
        <taxon>Pleosporomycetidae</taxon>
        <taxon>Pleosporales</taxon>
        <taxon>Melanommataceae</taxon>
        <taxon>Melanomma</taxon>
    </lineage>
</organism>
<protein>
    <submittedName>
        <fullName evidence="2">Uncharacterized protein</fullName>
    </submittedName>
</protein>
<reference evidence="2" key="1">
    <citation type="journal article" date="2020" name="Stud. Mycol.">
        <title>101 Dothideomycetes genomes: a test case for predicting lifestyles and emergence of pathogens.</title>
        <authorList>
            <person name="Haridas S."/>
            <person name="Albert R."/>
            <person name="Binder M."/>
            <person name="Bloem J."/>
            <person name="Labutti K."/>
            <person name="Salamov A."/>
            <person name="Andreopoulos B."/>
            <person name="Baker S."/>
            <person name="Barry K."/>
            <person name="Bills G."/>
            <person name="Bluhm B."/>
            <person name="Cannon C."/>
            <person name="Castanera R."/>
            <person name="Culley D."/>
            <person name="Daum C."/>
            <person name="Ezra D."/>
            <person name="Gonzalez J."/>
            <person name="Henrissat B."/>
            <person name="Kuo A."/>
            <person name="Liang C."/>
            <person name="Lipzen A."/>
            <person name="Lutzoni F."/>
            <person name="Magnuson J."/>
            <person name="Mondo S."/>
            <person name="Nolan M."/>
            <person name="Ohm R."/>
            <person name="Pangilinan J."/>
            <person name="Park H.-J."/>
            <person name="Ramirez L."/>
            <person name="Alfaro M."/>
            <person name="Sun H."/>
            <person name="Tritt A."/>
            <person name="Yoshinaga Y."/>
            <person name="Zwiers L.-H."/>
            <person name="Turgeon B."/>
            <person name="Goodwin S."/>
            <person name="Spatafora J."/>
            <person name="Crous P."/>
            <person name="Grigoriev I."/>
        </authorList>
    </citation>
    <scope>NUCLEOTIDE SEQUENCE</scope>
    <source>
        <strain evidence="2">CBS 109.77</strain>
    </source>
</reference>
<dbReference type="Proteomes" id="UP000799757">
    <property type="component" value="Unassembled WGS sequence"/>
</dbReference>
<accession>A0A6A6WTN1</accession>
<proteinExistence type="predicted"/>
<sequence>MLYRLGPLLRDVDIEAGRGKGWIRLHVVGGPNAGAGLPELLDKERVCQKGTTLTLLGGLGGSQRWPSRDRVSRRTAAAGAQAELQTCKQRRRRIVARQEKAATAGSWCNRLAAYTVDGSRRLGLILRPAAARRPPCHSSTWGRATADQGRRGDAQASVEATGAHDEQRAWAVRQACVQR</sequence>
<evidence type="ECO:0000313" key="2">
    <source>
        <dbReference type="EMBL" id="KAF2787530.1"/>
    </source>
</evidence>